<gene>
    <name evidence="9" type="primary">ybeY</name>
    <name evidence="10" type="ORF">SAMN05444921_113215</name>
</gene>
<keyword evidence="2 9" id="KW-0690">Ribosome biogenesis</keyword>
<comment type="subcellular location">
    <subcellularLocation>
        <location evidence="9">Cytoplasm</location>
    </subcellularLocation>
</comment>
<dbReference type="InterPro" id="IPR020549">
    <property type="entry name" value="YbeY_CS"/>
</dbReference>
<feature type="binding site" evidence="9">
    <location>
        <position position="129"/>
    </location>
    <ligand>
        <name>Zn(2+)</name>
        <dbReference type="ChEBI" id="CHEBI:29105"/>
        <note>catalytic</note>
    </ligand>
</feature>
<dbReference type="GO" id="GO:0004222">
    <property type="term" value="F:metalloendopeptidase activity"/>
    <property type="evidence" value="ECO:0007669"/>
    <property type="project" value="InterPro"/>
</dbReference>
<evidence type="ECO:0000256" key="3">
    <source>
        <dbReference type="ARBA" id="ARBA00022552"/>
    </source>
</evidence>
<dbReference type="GO" id="GO:0004521">
    <property type="term" value="F:RNA endonuclease activity"/>
    <property type="evidence" value="ECO:0007669"/>
    <property type="project" value="UniProtKB-UniRule"/>
</dbReference>
<dbReference type="Pfam" id="PF02130">
    <property type="entry name" value="YbeY"/>
    <property type="match status" value="1"/>
</dbReference>
<dbReference type="GO" id="GO:0008270">
    <property type="term" value="F:zinc ion binding"/>
    <property type="evidence" value="ECO:0007669"/>
    <property type="project" value="UniProtKB-UniRule"/>
</dbReference>
<keyword evidence="8 9" id="KW-0862">Zinc</keyword>
<evidence type="ECO:0000256" key="4">
    <source>
        <dbReference type="ARBA" id="ARBA00022722"/>
    </source>
</evidence>
<dbReference type="NCBIfam" id="TIGR00043">
    <property type="entry name" value="rRNA maturation RNase YbeY"/>
    <property type="match status" value="1"/>
</dbReference>
<dbReference type="PANTHER" id="PTHR46986:SF1">
    <property type="entry name" value="ENDORIBONUCLEASE YBEY, CHLOROPLASTIC"/>
    <property type="match status" value="1"/>
</dbReference>
<dbReference type="SUPFAM" id="SSF55486">
    <property type="entry name" value="Metalloproteases ('zincins'), catalytic domain"/>
    <property type="match status" value="1"/>
</dbReference>
<reference evidence="11" key="1">
    <citation type="submission" date="2016-10" db="EMBL/GenBank/DDBJ databases">
        <authorList>
            <person name="Varghese N."/>
            <person name="Submissions S."/>
        </authorList>
    </citation>
    <scope>NUCLEOTIDE SEQUENCE [LARGE SCALE GENOMIC DNA]</scope>
    <source>
        <strain evidence="11">CGMCC 4.7042</strain>
    </source>
</reference>
<dbReference type="HAMAP" id="MF_00009">
    <property type="entry name" value="Endoribonucl_YbeY"/>
    <property type="match status" value="1"/>
</dbReference>
<accession>A0A1G9W9C8</accession>
<protein>
    <recommendedName>
        <fullName evidence="9">Endoribonuclease YbeY</fullName>
        <ecNumber evidence="9">3.1.-.-</ecNumber>
    </recommendedName>
</protein>
<dbReference type="AlphaFoldDB" id="A0A1G9W9C8"/>
<keyword evidence="9" id="KW-0963">Cytoplasm</keyword>
<proteinExistence type="inferred from homology"/>
<name>A0A1G9W9C8_9ACTN</name>
<keyword evidence="7 9" id="KW-0378">Hydrolase</keyword>
<dbReference type="Proteomes" id="UP000199063">
    <property type="component" value="Unassembled WGS sequence"/>
</dbReference>
<dbReference type="PROSITE" id="PS01306">
    <property type="entry name" value="UPF0054"/>
    <property type="match status" value="1"/>
</dbReference>
<organism evidence="10 11">
    <name type="scientific">Streptomyces wuyuanensis</name>
    <dbReference type="NCBI Taxonomy" id="1196353"/>
    <lineage>
        <taxon>Bacteria</taxon>
        <taxon>Bacillati</taxon>
        <taxon>Actinomycetota</taxon>
        <taxon>Actinomycetes</taxon>
        <taxon>Kitasatosporales</taxon>
        <taxon>Streptomycetaceae</taxon>
        <taxon>Streptomyces</taxon>
    </lineage>
</organism>
<evidence type="ECO:0000256" key="9">
    <source>
        <dbReference type="HAMAP-Rule" id="MF_00009"/>
    </source>
</evidence>
<evidence type="ECO:0000256" key="5">
    <source>
        <dbReference type="ARBA" id="ARBA00022723"/>
    </source>
</evidence>
<sequence length="171" mass="18818">MKPVSTMSIDVNNESGTEVDEQAILDIARYALARMRIHPLSELSVIVVDAEAMEQLHIQWMDLPGPTDVMSFPMDELRPPVKDDEEPPQGLLGDIVLCPEVATKQGEEAPTRHSMDEELQLLTVHGVLHLLGYDHEEADERAEMFGLQAAIVDGWRAEKGLTGPSPAPTVS</sequence>
<evidence type="ECO:0000313" key="10">
    <source>
        <dbReference type="EMBL" id="SDM81100.1"/>
    </source>
</evidence>
<dbReference type="GO" id="GO:0006364">
    <property type="term" value="P:rRNA processing"/>
    <property type="evidence" value="ECO:0007669"/>
    <property type="project" value="UniProtKB-UniRule"/>
</dbReference>
<dbReference type="Gene3D" id="3.40.390.30">
    <property type="entry name" value="Metalloproteases ('zincins'), catalytic domain"/>
    <property type="match status" value="1"/>
</dbReference>
<keyword evidence="6 9" id="KW-0255">Endonuclease</keyword>
<keyword evidence="11" id="KW-1185">Reference proteome</keyword>
<comment type="similarity">
    <text evidence="1 9">Belongs to the endoribonuclease YbeY family.</text>
</comment>
<comment type="cofactor">
    <cofactor evidence="9">
        <name>Zn(2+)</name>
        <dbReference type="ChEBI" id="CHEBI:29105"/>
    </cofactor>
    <text evidence="9">Binds 1 zinc ion.</text>
</comment>
<evidence type="ECO:0000256" key="6">
    <source>
        <dbReference type="ARBA" id="ARBA00022759"/>
    </source>
</evidence>
<dbReference type="GO" id="GO:0005737">
    <property type="term" value="C:cytoplasm"/>
    <property type="evidence" value="ECO:0007669"/>
    <property type="project" value="UniProtKB-SubCell"/>
</dbReference>
<dbReference type="InterPro" id="IPR002036">
    <property type="entry name" value="YbeY"/>
</dbReference>
<evidence type="ECO:0000313" key="11">
    <source>
        <dbReference type="Proteomes" id="UP000199063"/>
    </source>
</evidence>
<comment type="function">
    <text evidence="9">Single strand-specific metallo-endoribonuclease involved in late-stage 70S ribosome quality control and in maturation of the 3' terminus of the 16S rRNA.</text>
</comment>
<dbReference type="PANTHER" id="PTHR46986">
    <property type="entry name" value="ENDORIBONUCLEASE YBEY, CHLOROPLASTIC"/>
    <property type="match status" value="1"/>
</dbReference>
<evidence type="ECO:0000256" key="1">
    <source>
        <dbReference type="ARBA" id="ARBA00010875"/>
    </source>
</evidence>
<evidence type="ECO:0000256" key="2">
    <source>
        <dbReference type="ARBA" id="ARBA00022517"/>
    </source>
</evidence>
<keyword evidence="5 9" id="KW-0479">Metal-binding</keyword>
<keyword evidence="4 9" id="KW-0540">Nuclease</keyword>
<evidence type="ECO:0000256" key="8">
    <source>
        <dbReference type="ARBA" id="ARBA00022833"/>
    </source>
</evidence>
<feature type="binding site" evidence="9">
    <location>
        <position position="125"/>
    </location>
    <ligand>
        <name>Zn(2+)</name>
        <dbReference type="ChEBI" id="CHEBI:29105"/>
        <note>catalytic</note>
    </ligand>
</feature>
<dbReference type="STRING" id="1196353.SAMN05444921_113215"/>
<dbReference type="InterPro" id="IPR023091">
    <property type="entry name" value="MetalPrtase_cat_dom_sf_prd"/>
</dbReference>
<dbReference type="EC" id="3.1.-.-" evidence="9"/>
<keyword evidence="3 9" id="KW-0698">rRNA processing</keyword>
<feature type="binding site" evidence="9">
    <location>
        <position position="135"/>
    </location>
    <ligand>
        <name>Zn(2+)</name>
        <dbReference type="ChEBI" id="CHEBI:29105"/>
        <note>catalytic</note>
    </ligand>
</feature>
<evidence type="ECO:0000256" key="7">
    <source>
        <dbReference type="ARBA" id="ARBA00022801"/>
    </source>
</evidence>
<dbReference type="EMBL" id="FNHI01000013">
    <property type="protein sequence ID" value="SDM81100.1"/>
    <property type="molecule type" value="Genomic_DNA"/>
</dbReference>